<dbReference type="InterPro" id="IPR011701">
    <property type="entry name" value="MFS"/>
</dbReference>
<proteinExistence type="predicted"/>
<dbReference type="OrthoDB" id="5441967at2"/>
<protein>
    <submittedName>
        <fullName evidence="8">Major facilitator transporter</fullName>
    </submittedName>
</protein>
<evidence type="ECO:0000313" key="9">
    <source>
        <dbReference type="Proteomes" id="UP000054978"/>
    </source>
</evidence>
<feature type="domain" description="Major facilitator superfamily (MFS) profile" evidence="7">
    <location>
        <begin position="26"/>
        <end position="431"/>
    </location>
</feature>
<feature type="transmembrane region" description="Helical" evidence="6">
    <location>
        <begin position="370"/>
        <end position="395"/>
    </location>
</feature>
<dbReference type="Proteomes" id="UP000054978">
    <property type="component" value="Unassembled WGS sequence"/>
</dbReference>
<gene>
    <name evidence="8" type="ORF">AWB83_03153</name>
</gene>
<dbReference type="CDD" id="cd17319">
    <property type="entry name" value="MFS_ExuT_GudP_like"/>
    <property type="match status" value="1"/>
</dbReference>
<dbReference type="PANTHER" id="PTHR43791:SF36">
    <property type="entry name" value="TRANSPORTER, PUTATIVE (AFU_ORTHOLOGUE AFUA_6G08340)-RELATED"/>
    <property type="match status" value="1"/>
</dbReference>
<keyword evidence="4 6" id="KW-1133">Transmembrane helix</keyword>
<dbReference type="EMBL" id="FCOB02000013">
    <property type="protein sequence ID" value="SAK68160.1"/>
    <property type="molecule type" value="Genomic_DNA"/>
</dbReference>
<feature type="transmembrane region" description="Helical" evidence="6">
    <location>
        <begin position="185"/>
        <end position="207"/>
    </location>
</feature>
<feature type="transmembrane region" description="Helical" evidence="6">
    <location>
        <begin position="407"/>
        <end position="426"/>
    </location>
</feature>
<dbReference type="GO" id="GO:0016020">
    <property type="term" value="C:membrane"/>
    <property type="evidence" value="ECO:0007669"/>
    <property type="project" value="UniProtKB-SubCell"/>
</dbReference>
<evidence type="ECO:0000256" key="6">
    <source>
        <dbReference type="SAM" id="Phobius"/>
    </source>
</evidence>
<dbReference type="Gene3D" id="1.20.1250.20">
    <property type="entry name" value="MFS general substrate transporter like domains"/>
    <property type="match status" value="2"/>
</dbReference>
<dbReference type="RefSeq" id="WP_087046514.1">
    <property type="nucleotide sequence ID" value="NZ_FCOB02000013.1"/>
</dbReference>
<name>A0A158BE45_9BURK</name>
<dbReference type="PROSITE" id="PS50850">
    <property type="entry name" value="MFS"/>
    <property type="match status" value="1"/>
</dbReference>
<feature type="transmembrane region" description="Helical" evidence="6">
    <location>
        <begin position="340"/>
        <end position="363"/>
    </location>
</feature>
<dbReference type="SUPFAM" id="SSF103473">
    <property type="entry name" value="MFS general substrate transporter"/>
    <property type="match status" value="1"/>
</dbReference>
<feature type="transmembrane region" description="Helical" evidence="6">
    <location>
        <begin position="250"/>
        <end position="271"/>
    </location>
</feature>
<dbReference type="GO" id="GO:0022857">
    <property type="term" value="F:transmembrane transporter activity"/>
    <property type="evidence" value="ECO:0007669"/>
    <property type="project" value="InterPro"/>
</dbReference>
<feature type="transmembrane region" description="Helical" evidence="6">
    <location>
        <begin position="92"/>
        <end position="110"/>
    </location>
</feature>
<keyword evidence="2" id="KW-0813">Transport</keyword>
<evidence type="ECO:0000256" key="2">
    <source>
        <dbReference type="ARBA" id="ARBA00022448"/>
    </source>
</evidence>
<evidence type="ECO:0000256" key="5">
    <source>
        <dbReference type="ARBA" id="ARBA00023136"/>
    </source>
</evidence>
<organism evidence="8 9">
    <name type="scientific">Caballeronia ptereochthonis</name>
    <dbReference type="NCBI Taxonomy" id="1777144"/>
    <lineage>
        <taxon>Bacteria</taxon>
        <taxon>Pseudomonadati</taxon>
        <taxon>Pseudomonadota</taxon>
        <taxon>Betaproteobacteria</taxon>
        <taxon>Burkholderiales</taxon>
        <taxon>Burkholderiaceae</taxon>
        <taxon>Caballeronia</taxon>
    </lineage>
</organism>
<evidence type="ECO:0000313" key="8">
    <source>
        <dbReference type="EMBL" id="SAK68160.1"/>
    </source>
</evidence>
<dbReference type="Pfam" id="PF07690">
    <property type="entry name" value="MFS_1"/>
    <property type="match status" value="1"/>
</dbReference>
<dbReference type="InterPro" id="IPR020846">
    <property type="entry name" value="MFS_dom"/>
</dbReference>
<keyword evidence="5 6" id="KW-0472">Membrane</keyword>
<evidence type="ECO:0000256" key="3">
    <source>
        <dbReference type="ARBA" id="ARBA00022692"/>
    </source>
</evidence>
<evidence type="ECO:0000256" key="4">
    <source>
        <dbReference type="ARBA" id="ARBA00022989"/>
    </source>
</evidence>
<feature type="transmembrane region" description="Helical" evidence="6">
    <location>
        <begin position="152"/>
        <end position="173"/>
    </location>
</feature>
<keyword evidence="3 6" id="KW-0812">Transmembrane</keyword>
<dbReference type="AlphaFoldDB" id="A0A158BE45"/>
<feature type="transmembrane region" description="Helical" evidence="6">
    <location>
        <begin position="60"/>
        <end position="80"/>
    </location>
</feature>
<evidence type="ECO:0000256" key="1">
    <source>
        <dbReference type="ARBA" id="ARBA00004141"/>
    </source>
</evidence>
<reference evidence="8" key="1">
    <citation type="submission" date="2016-01" db="EMBL/GenBank/DDBJ databases">
        <authorList>
            <person name="Peeters C."/>
        </authorList>
    </citation>
    <scope>NUCLEOTIDE SEQUENCE [LARGE SCALE GENOMIC DNA]</scope>
    <source>
        <strain evidence="8">LMG 29326</strain>
    </source>
</reference>
<dbReference type="STRING" id="1777144.AWB83_03153"/>
<comment type="subcellular location">
    <subcellularLocation>
        <location evidence="1">Membrane</location>
        <topology evidence="1">Multi-pass membrane protein</topology>
    </subcellularLocation>
</comment>
<feature type="transmembrane region" description="Helical" evidence="6">
    <location>
        <begin position="22"/>
        <end position="40"/>
    </location>
</feature>
<evidence type="ECO:0000259" key="7">
    <source>
        <dbReference type="PROSITE" id="PS50850"/>
    </source>
</evidence>
<accession>A0A158BE45</accession>
<dbReference type="PANTHER" id="PTHR43791">
    <property type="entry name" value="PERMEASE-RELATED"/>
    <property type="match status" value="1"/>
</dbReference>
<sequence length="433" mass="46774">MYNHAIEYEPTREEQSHAYAKVTARIIPFLFLCYVAAYLDRVNVGFAKLQMMSDLGLSDAAYGLGAGVFFIGYLLCEVPSNLIMMKVGARRWIARIMITWALVSAAMMLVKSPTSFYITRFLLGVAEAGFFPAVALYLTYWFPPSRCAKATALFMTAIPMSGVFGGPLSGYILHSMSDLGGLAAWQWLFLIEALPSLILGVAAFFFLDDRVEDAKWLTAQERAILATNLKSEQHHRHLNSLREGFANKKIWVLSIMFLFFTMGLYGISFWLPTIIKQSGVADPLNVGLLTALPYGAAAIAMVMVSRSSDARRERRWHVAIPGLIGSLGLLVSALNSHDTTISLVALTFGTAGVLTTISQFWVLPPSFMGGAAVAAGFAVANTIGSVSGLVAPYLIGLVQGVSHSTTGGVLALAACGVLGSVMVFMIDSKSVNH</sequence>
<feature type="transmembrane region" description="Helical" evidence="6">
    <location>
        <begin position="116"/>
        <end position="140"/>
    </location>
</feature>
<comment type="caution">
    <text evidence="8">The sequence shown here is derived from an EMBL/GenBank/DDBJ whole genome shotgun (WGS) entry which is preliminary data.</text>
</comment>
<dbReference type="FunFam" id="1.20.1250.20:FF:000018">
    <property type="entry name" value="MFS transporter permease"/>
    <property type="match status" value="1"/>
</dbReference>
<feature type="transmembrane region" description="Helical" evidence="6">
    <location>
        <begin position="283"/>
        <end position="304"/>
    </location>
</feature>
<dbReference type="InterPro" id="IPR036259">
    <property type="entry name" value="MFS_trans_sf"/>
</dbReference>
<keyword evidence="9" id="KW-1185">Reference proteome</keyword>